<dbReference type="Gene3D" id="4.10.1250.10">
    <property type="entry name" value="Aminomethyltransferase fragment"/>
    <property type="match status" value="1"/>
</dbReference>
<dbReference type="InterPro" id="IPR028896">
    <property type="entry name" value="GcvT/YgfZ/DmdA"/>
</dbReference>
<dbReference type="InterPro" id="IPR027266">
    <property type="entry name" value="TrmE/GcvT-like"/>
</dbReference>
<dbReference type="OrthoDB" id="3264596at2759"/>
<reference evidence="2 3" key="1">
    <citation type="journal article" date="2015" name="Biotechnol. Biofuels">
        <title>Enhanced degradation of softwood versus hardwood by the white-rot fungus Pycnoporus coccineus.</title>
        <authorList>
            <person name="Couturier M."/>
            <person name="Navarro D."/>
            <person name="Chevret D."/>
            <person name="Henrissat B."/>
            <person name="Piumi F."/>
            <person name="Ruiz-Duenas F.J."/>
            <person name="Martinez A.T."/>
            <person name="Grigoriev I.V."/>
            <person name="Riley R."/>
            <person name="Lipzen A."/>
            <person name="Berrin J.G."/>
            <person name="Master E.R."/>
            <person name="Rosso M.N."/>
        </authorList>
    </citation>
    <scope>NUCLEOTIDE SEQUENCE [LARGE SCALE GENOMIC DNA]</scope>
    <source>
        <strain evidence="2 3">BRFM310</strain>
    </source>
</reference>
<sequence>MYASLYTSVVPEGLVITARVSCKAVPSTREWLPVAKLPPLLHVNNTLDERNARKQGQVEHEVPEDWGCLRCRARRRRSVCGTWRPSTSASSCSATVHWFPLRSSTSTSCGGYTGEDGSEISIPLSQAVDVVQLLSKPPVQLTGLGACDSLRLEAGICPYSQDLDEDTLPIEAALAWVFDSFFSREFERRIVDTGAGKNWCENGTFMGTECVRKHLKEGPPWMRVGIIVEGAPARRTFGPSSLCDSVAAGTKIFRRISARLGAVESGDVRGVTGSNVPNQANLRSTVSL</sequence>
<feature type="domain" description="GCVT N-terminal" evidence="1">
    <location>
        <begin position="111"/>
        <end position="178"/>
    </location>
</feature>
<dbReference type="SUPFAM" id="SSF103025">
    <property type="entry name" value="Folate-binding domain"/>
    <property type="match status" value="1"/>
</dbReference>
<dbReference type="PANTHER" id="PTHR43757">
    <property type="entry name" value="AMINOMETHYLTRANSFERASE"/>
    <property type="match status" value="1"/>
</dbReference>
<dbReference type="GO" id="GO:0005739">
    <property type="term" value="C:mitochondrion"/>
    <property type="evidence" value="ECO:0007669"/>
    <property type="project" value="TreeGrafter"/>
</dbReference>
<organism evidence="2 3">
    <name type="scientific">Trametes coccinea (strain BRFM310)</name>
    <name type="common">Pycnoporus coccineus</name>
    <dbReference type="NCBI Taxonomy" id="1353009"/>
    <lineage>
        <taxon>Eukaryota</taxon>
        <taxon>Fungi</taxon>
        <taxon>Dikarya</taxon>
        <taxon>Basidiomycota</taxon>
        <taxon>Agaricomycotina</taxon>
        <taxon>Agaricomycetes</taxon>
        <taxon>Polyporales</taxon>
        <taxon>Polyporaceae</taxon>
        <taxon>Trametes</taxon>
    </lineage>
</organism>
<evidence type="ECO:0000313" key="2">
    <source>
        <dbReference type="EMBL" id="OSD07798.1"/>
    </source>
</evidence>
<accession>A0A1Y2J308</accession>
<dbReference type="PANTHER" id="PTHR43757:SF2">
    <property type="entry name" value="AMINOMETHYLTRANSFERASE, MITOCHONDRIAL"/>
    <property type="match status" value="1"/>
</dbReference>
<dbReference type="AlphaFoldDB" id="A0A1Y2J308"/>
<evidence type="ECO:0000259" key="1">
    <source>
        <dbReference type="Pfam" id="PF01571"/>
    </source>
</evidence>
<dbReference type="InterPro" id="IPR006222">
    <property type="entry name" value="GCVT_N"/>
</dbReference>
<dbReference type="Pfam" id="PF01571">
    <property type="entry name" value="GCV_T"/>
    <property type="match status" value="1"/>
</dbReference>
<dbReference type="Gene3D" id="3.30.1360.120">
    <property type="entry name" value="Probable tRNA modification gtpase trme, domain 1"/>
    <property type="match status" value="1"/>
</dbReference>
<keyword evidence="3" id="KW-1185">Reference proteome</keyword>
<proteinExistence type="predicted"/>
<protein>
    <recommendedName>
        <fullName evidence="1">GCVT N-terminal domain-containing protein</fullName>
    </recommendedName>
</protein>
<name>A0A1Y2J308_TRAC3</name>
<evidence type="ECO:0000313" key="3">
    <source>
        <dbReference type="Proteomes" id="UP000193067"/>
    </source>
</evidence>
<dbReference type="STRING" id="1353009.A0A1Y2J308"/>
<dbReference type="Proteomes" id="UP000193067">
    <property type="component" value="Unassembled WGS sequence"/>
</dbReference>
<gene>
    <name evidence="2" type="ORF">PYCCODRAFT_1421695</name>
</gene>
<dbReference type="EMBL" id="KZ084087">
    <property type="protein sequence ID" value="OSD07798.1"/>
    <property type="molecule type" value="Genomic_DNA"/>
</dbReference>